<name>A0A917I420_9HYPH</name>
<dbReference type="RefSeq" id="WP_188516614.1">
    <property type="nucleotide sequence ID" value="NZ_BMES01000001.1"/>
</dbReference>
<dbReference type="AlphaFoldDB" id="A0A917I420"/>
<keyword evidence="3" id="KW-1185">Reference proteome</keyword>
<accession>A0A917I420</accession>
<evidence type="ECO:0000313" key="2">
    <source>
        <dbReference type="EMBL" id="GGH12465.1"/>
    </source>
</evidence>
<gene>
    <name evidence="2" type="ORF">GCM10007036_10300</name>
</gene>
<proteinExistence type="predicted"/>
<evidence type="ECO:0000256" key="1">
    <source>
        <dbReference type="SAM" id="MobiDB-lite"/>
    </source>
</evidence>
<reference evidence="2" key="2">
    <citation type="submission" date="2020-09" db="EMBL/GenBank/DDBJ databases">
        <authorList>
            <person name="Sun Q."/>
            <person name="Zhou Y."/>
        </authorList>
    </citation>
    <scope>NUCLEOTIDE SEQUENCE</scope>
    <source>
        <strain evidence="2">CGMCC 1.12214</strain>
    </source>
</reference>
<dbReference type="Proteomes" id="UP000603912">
    <property type="component" value="Unassembled WGS sequence"/>
</dbReference>
<feature type="region of interest" description="Disordered" evidence="1">
    <location>
        <begin position="31"/>
        <end position="53"/>
    </location>
</feature>
<reference evidence="2" key="1">
    <citation type="journal article" date="2014" name="Int. J. Syst. Evol. Microbiol.">
        <title>Complete genome sequence of Corynebacterium casei LMG S-19264T (=DSM 44701T), isolated from a smear-ripened cheese.</title>
        <authorList>
            <consortium name="US DOE Joint Genome Institute (JGI-PGF)"/>
            <person name="Walter F."/>
            <person name="Albersmeier A."/>
            <person name="Kalinowski J."/>
            <person name="Ruckert C."/>
        </authorList>
    </citation>
    <scope>NUCLEOTIDE SEQUENCE</scope>
    <source>
        <strain evidence="2">CGMCC 1.12214</strain>
    </source>
</reference>
<protein>
    <submittedName>
        <fullName evidence="2">Uncharacterized protein</fullName>
    </submittedName>
</protein>
<feature type="compositionally biased region" description="Basic and acidic residues" evidence="1">
    <location>
        <begin position="42"/>
        <end position="53"/>
    </location>
</feature>
<comment type="caution">
    <text evidence="2">The sequence shown here is derived from an EMBL/GenBank/DDBJ whole genome shotgun (WGS) entry which is preliminary data.</text>
</comment>
<organism evidence="2 3">
    <name type="scientific">Alsobacter metallidurans</name>
    <dbReference type="NCBI Taxonomy" id="340221"/>
    <lineage>
        <taxon>Bacteria</taxon>
        <taxon>Pseudomonadati</taxon>
        <taxon>Pseudomonadota</taxon>
        <taxon>Alphaproteobacteria</taxon>
        <taxon>Hyphomicrobiales</taxon>
        <taxon>Alsobacteraceae</taxon>
        <taxon>Alsobacter</taxon>
    </lineage>
</organism>
<sequence>MEQAATSCAPHRTCDLADVRANLEAQEAAIRDASEASGLPSAEKEEGAAGDTERAGLEALLGVTPTTLRGLLAYVEHLSGPLAFKGDAFAESRQFDRMCATIMAALASRFLAQGGNDDMRRQL</sequence>
<evidence type="ECO:0000313" key="3">
    <source>
        <dbReference type="Proteomes" id="UP000603912"/>
    </source>
</evidence>
<dbReference type="EMBL" id="BMES01000001">
    <property type="protein sequence ID" value="GGH12465.1"/>
    <property type="molecule type" value="Genomic_DNA"/>
</dbReference>